<organism evidence="12 13">
    <name type="scientific">Synchytrium microbalum</name>
    <dbReference type="NCBI Taxonomy" id="1806994"/>
    <lineage>
        <taxon>Eukaryota</taxon>
        <taxon>Fungi</taxon>
        <taxon>Fungi incertae sedis</taxon>
        <taxon>Chytridiomycota</taxon>
        <taxon>Chytridiomycota incertae sedis</taxon>
        <taxon>Chytridiomycetes</taxon>
        <taxon>Synchytriales</taxon>
        <taxon>Synchytriaceae</taxon>
        <taxon>Synchytrium</taxon>
    </lineage>
</organism>
<sequence>MEGTNYSHFVVLSLFMIFLIGLSVEFALFIPWILNQSILLIVLKVVGYNGVGVGMFLNYALAIVTDPGRVRKGWYSHDAPPTEPNVGTDVSIQVSQSIQPPRFCQSCQNYKPPRTHHCKDCRRCVLRMDHHCPWTNNCVGFLNHAHFLRFLIWTSIGCLMVATIIIWRLVEIVLAIEKGTTKVAERLSISELMLLLLPWLFSSLLTPNTVSKQAGEFIATDIEIIVIGMDIVMLMPIASVVWLLTSSHLYWACTNQTTIEVSHRKESNFLVGTRLRGDKNPYDLGFKRNVVQVFGHVWKYWLVPPFPLGRKVTVGDGHSFEFVGSGKVDLLGEIVNEEKML</sequence>
<accession>A0A507BJ48</accession>
<feature type="transmembrane region" description="Helical" evidence="10">
    <location>
        <begin position="6"/>
        <end position="34"/>
    </location>
</feature>
<keyword evidence="2 10" id="KW-0808">Transferase</keyword>
<dbReference type="PANTHER" id="PTHR12246">
    <property type="entry name" value="PALMITOYLTRANSFERASE ZDHHC16"/>
    <property type="match status" value="1"/>
</dbReference>
<evidence type="ECO:0000256" key="10">
    <source>
        <dbReference type="RuleBase" id="RU079119"/>
    </source>
</evidence>
<dbReference type="RefSeq" id="XP_031021827.1">
    <property type="nucleotide sequence ID" value="XM_031172198.1"/>
</dbReference>
<dbReference type="EC" id="2.3.1.225" evidence="10"/>
<comment type="similarity">
    <text evidence="10">Belongs to the DHHC palmitoyltransferase family.</text>
</comment>
<evidence type="ECO:0000256" key="2">
    <source>
        <dbReference type="ARBA" id="ARBA00022679"/>
    </source>
</evidence>
<evidence type="ECO:0000256" key="3">
    <source>
        <dbReference type="ARBA" id="ARBA00022692"/>
    </source>
</evidence>
<dbReference type="Proteomes" id="UP000319731">
    <property type="component" value="Unassembled WGS sequence"/>
</dbReference>
<dbReference type="Pfam" id="PF01529">
    <property type="entry name" value="DHHC"/>
    <property type="match status" value="1"/>
</dbReference>
<keyword evidence="6" id="KW-0564">Palmitate</keyword>
<keyword evidence="7" id="KW-0449">Lipoprotein</keyword>
<evidence type="ECO:0000256" key="9">
    <source>
        <dbReference type="ARBA" id="ARBA00048048"/>
    </source>
</evidence>
<feature type="transmembrane region" description="Helical" evidence="10">
    <location>
        <begin position="191"/>
        <end position="210"/>
    </location>
</feature>
<keyword evidence="3 10" id="KW-0812">Transmembrane</keyword>
<evidence type="ECO:0000256" key="5">
    <source>
        <dbReference type="ARBA" id="ARBA00023136"/>
    </source>
</evidence>
<evidence type="ECO:0000256" key="6">
    <source>
        <dbReference type="ARBA" id="ARBA00023139"/>
    </source>
</evidence>
<comment type="caution">
    <text evidence="12">The sequence shown here is derived from an EMBL/GenBank/DDBJ whole genome shotgun (WGS) entry which is preliminary data.</text>
</comment>
<dbReference type="InterPro" id="IPR039859">
    <property type="entry name" value="PFA4/ZDH16/20/ERF2-like"/>
</dbReference>
<comment type="domain">
    <text evidence="10">The DHHC domain is required for palmitoyltransferase activity.</text>
</comment>
<evidence type="ECO:0000256" key="8">
    <source>
        <dbReference type="ARBA" id="ARBA00023315"/>
    </source>
</evidence>
<feature type="domain" description="Palmitoyltransferase DHHC" evidence="11">
    <location>
        <begin position="100"/>
        <end position="261"/>
    </location>
</feature>
<keyword evidence="13" id="KW-1185">Reference proteome</keyword>
<evidence type="ECO:0000259" key="11">
    <source>
        <dbReference type="Pfam" id="PF01529"/>
    </source>
</evidence>
<comment type="catalytic activity">
    <reaction evidence="9 10">
        <text>L-cysteinyl-[protein] + hexadecanoyl-CoA = S-hexadecanoyl-L-cysteinyl-[protein] + CoA</text>
        <dbReference type="Rhea" id="RHEA:36683"/>
        <dbReference type="Rhea" id="RHEA-COMP:10131"/>
        <dbReference type="Rhea" id="RHEA-COMP:11032"/>
        <dbReference type="ChEBI" id="CHEBI:29950"/>
        <dbReference type="ChEBI" id="CHEBI:57287"/>
        <dbReference type="ChEBI" id="CHEBI:57379"/>
        <dbReference type="ChEBI" id="CHEBI:74151"/>
        <dbReference type="EC" id="2.3.1.225"/>
    </reaction>
</comment>
<comment type="subcellular location">
    <subcellularLocation>
        <location evidence="1">Membrane</location>
        <topology evidence="1">Multi-pass membrane protein</topology>
    </subcellularLocation>
</comment>
<reference evidence="12 13" key="1">
    <citation type="journal article" date="2019" name="Sci. Rep.">
        <title>Comparative genomics of chytrid fungi reveal insights into the obligate biotrophic and pathogenic lifestyle of Synchytrium endobioticum.</title>
        <authorList>
            <person name="van de Vossenberg B.T.L.H."/>
            <person name="Warris S."/>
            <person name="Nguyen H.D.T."/>
            <person name="van Gent-Pelzer M.P.E."/>
            <person name="Joly D.L."/>
            <person name="van de Geest H.C."/>
            <person name="Bonants P.J.M."/>
            <person name="Smith D.S."/>
            <person name="Levesque C.A."/>
            <person name="van der Lee T.A.J."/>
        </authorList>
    </citation>
    <scope>NUCLEOTIDE SEQUENCE [LARGE SCALE GENOMIC DNA]</scope>
    <source>
        <strain evidence="12 13">JEL517</strain>
    </source>
</reference>
<proteinExistence type="inferred from homology"/>
<keyword evidence="4 10" id="KW-1133">Transmembrane helix</keyword>
<dbReference type="OrthoDB" id="331948at2759"/>
<dbReference type="PROSITE" id="PS50216">
    <property type="entry name" value="DHHC"/>
    <property type="match status" value="1"/>
</dbReference>
<name>A0A507BJ48_9FUNG</name>
<feature type="transmembrane region" description="Helical" evidence="10">
    <location>
        <begin position="150"/>
        <end position="170"/>
    </location>
</feature>
<dbReference type="GO" id="GO:0019706">
    <property type="term" value="F:protein-cysteine S-palmitoyltransferase activity"/>
    <property type="evidence" value="ECO:0007669"/>
    <property type="project" value="UniProtKB-EC"/>
</dbReference>
<feature type="transmembrane region" description="Helical" evidence="10">
    <location>
        <begin position="222"/>
        <end position="244"/>
    </location>
</feature>
<evidence type="ECO:0000313" key="12">
    <source>
        <dbReference type="EMBL" id="TPX30067.1"/>
    </source>
</evidence>
<dbReference type="GO" id="GO:0016020">
    <property type="term" value="C:membrane"/>
    <property type="evidence" value="ECO:0007669"/>
    <property type="project" value="UniProtKB-SubCell"/>
</dbReference>
<evidence type="ECO:0000313" key="13">
    <source>
        <dbReference type="Proteomes" id="UP000319731"/>
    </source>
</evidence>
<protein>
    <recommendedName>
        <fullName evidence="10">Palmitoyltransferase</fullName>
        <ecNumber evidence="10">2.3.1.225</ecNumber>
    </recommendedName>
</protein>
<dbReference type="AlphaFoldDB" id="A0A507BJ48"/>
<dbReference type="GeneID" id="42007495"/>
<evidence type="ECO:0000256" key="1">
    <source>
        <dbReference type="ARBA" id="ARBA00004141"/>
    </source>
</evidence>
<keyword evidence="5 10" id="KW-0472">Membrane</keyword>
<keyword evidence="8 10" id="KW-0012">Acyltransferase</keyword>
<evidence type="ECO:0000256" key="7">
    <source>
        <dbReference type="ARBA" id="ARBA00023288"/>
    </source>
</evidence>
<gene>
    <name evidence="12" type="ORF">SmJEL517_g06272</name>
</gene>
<evidence type="ECO:0000256" key="4">
    <source>
        <dbReference type="ARBA" id="ARBA00022989"/>
    </source>
</evidence>
<dbReference type="InterPro" id="IPR001594">
    <property type="entry name" value="Palmitoyltrfase_DHHC"/>
</dbReference>
<feature type="transmembrane region" description="Helical" evidence="10">
    <location>
        <begin position="46"/>
        <end position="65"/>
    </location>
</feature>
<dbReference type="STRING" id="1806994.A0A507BJ48"/>
<dbReference type="EMBL" id="QEAO01000104">
    <property type="protein sequence ID" value="TPX30067.1"/>
    <property type="molecule type" value="Genomic_DNA"/>
</dbReference>